<protein>
    <submittedName>
        <fullName evidence="2">Uncharacterized protein</fullName>
    </submittedName>
</protein>
<evidence type="ECO:0000313" key="3">
    <source>
        <dbReference type="Proteomes" id="UP000604046"/>
    </source>
</evidence>
<organism evidence="2 3">
    <name type="scientific">Symbiodinium natans</name>
    <dbReference type="NCBI Taxonomy" id="878477"/>
    <lineage>
        <taxon>Eukaryota</taxon>
        <taxon>Sar</taxon>
        <taxon>Alveolata</taxon>
        <taxon>Dinophyceae</taxon>
        <taxon>Suessiales</taxon>
        <taxon>Symbiodiniaceae</taxon>
        <taxon>Symbiodinium</taxon>
    </lineage>
</organism>
<proteinExistence type="predicted"/>
<evidence type="ECO:0000256" key="1">
    <source>
        <dbReference type="SAM" id="MobiDB-lite"/>
    </source>
</evidence>
<accession>A0A812I9Q4</accession>
<dbReference type="AlphaFoldDB" id="A0A812I9Q4"/>
<gene>
    <name evidence="2" type="ORF">SNAT2548_LOCUS3640</name>
</gene>
<dbReference type="EMBL" id="CAJNDS010000224">
    <property type="protein sequence ID" value="CAE7030066.1"/>
    <property type="molecule type" value="Genomic_DNA"/>
</dbReference>
<keyword evidence="3" id="KW-1185">Reference proteome</keyword>
<reference evidence="2" key="1">
    <citation type="submission" date="2021-02" db="EMBL/GenBank/DDBJ databases">
        <authorList>
            <person name="Dougan E. K."/>
            <person name="Rhodes N."/>
            <person name="Thang M."/>
            <person name="Chan C."/>
        </authorList>
    </citation>
    <scope>NUCLEOTIDE SEQUENCE</scope>
</reference>
<comment type="caution">
    <text evidence="2">The sequence shown here is derived from an EMBL/GenBank/DDBJ whole genome shotgun (WGS) entry which is preliminary data.</text>
</comment>
<sequence length="876" mass="95849">MDVFSLLRRGLSGDVCESLSFAPLREVAPLVHSFTASLPEALLENCRAEHLEVDLVRLGQLLAARFLNECLQLQRASSQMRDALELASERTETLPEAAELAKLRARCQELERELEERPRSSSDADEGTLDEAEALRAALGAPQPCTRCEALEAKLREQEERMLDHHLEAPSNRSSPRFKAAPADPDLARLLVGEAPPVVRKRAAVVLQAAWRRRAAALRFERHLVGLVFPTRNDGRRPSGTVGSVRLAQALAARVFRGLQRHGLDFEAAFRCADTGYEGNHEPSGLIRVGQFLLFLCRQQGVALAPAESAALLRLLKRRDRGNRKDPPKLPSGARADLQEAWQWEMPYDFARQLQAAACEGGPAPAREALEAVSALLRGRQCRFQWGDQGASWDRLVRDALLLQLREERERLQAATAAQDDRSSSYADGQTNRPFAPFTGELEGQLADCEAEMKEVLQGPSRPVSATALTARLLREQLPLAPVTLHAAARAAPPWQPNNGIGDGVRRGQVIDHLCGQQDLKGSLIGGFVRFQQSLPASPSLIHITAIRPVWTIRIKELSERGMLLQILPMTPGTGWKDDLQLAYCAGSAEGVLHVGPSQGGRSLQVREHFIPRLTRTPELVFLQSYARTAKPEPKALEEPRPPEAVTCQLGTFAVAASLPGDGEGLSLRAIQTAKHVEETAVRAALGRVTLAITADQDALQVKAQWKASEAKPAKAVEDHSGQGQTFQDLVSRVRVVRSSPRGFAVLLHRDAKMIQLWYEAISSESTATAEALQTLAPLPLDLEDSQEDSALRAKGLAALGLESNEHPLNPLHVPDTPNDPWNARFAASQSGLSLLDSEGTNSHQFPPRPGGDSQGHRPLMVVEQPMAPRAKKFSR</sequence>
<feature type="compositionally biased region" description="Polar residues" evidence="1">
    <location>
        <begin position="836"/>
        <end position="845"/>
    </location>
</feature>
<feature type="region of interest" description="Disordered" evidence="1">
    <location>
        <begin position="836"/>
        <end position="876"/>
    </location>
</feature>
<evidence type="ECO:0000313" key="2">
    <source>
        <dbReference type="EMBL" id="CAE7030066.1"/>
    </source>
</evidence>
<feature type="compositionally biased region" description="Polar residues" evidence="1">
    <location>
        <begin position="424"/>
        <end position="433"/>
    </location>
</feature>
<dbReference type="OrthoDB" id="440426at2759"/>
<name>A0A812I9Q4_9DINO</name>
<dbReference type="Proteomes" id="UP000604046">
    <property type="component" value="Unassembled WGS sequence"/>
</dbReference>
<feature type="region of interest" description="Disordered" evidence="1">
    <location>
        <begin position="414"/>
        <end position="438"/>
    </location>
</feature>